<feature type="compositionally biased region" description="Low complexity" evidence="1">
    <location>
        <begin position="46"/>
        <end position="77"/>
    </location>
</feature>
<reference evidence="2 3" key="1">
    <citation type="journal article" date="2011" name="Genome Res.">
        <title>Phylogeny-wide analysis of social amoeba genomes highlights ancient origins for complex intercellular communication.</title>
        <authorList>
            <person name="Heidel A.J."/>
            <person name="Lawal H.M."/>
            <person name="Felder M."/>
            <person name="Schilde C."/>
            <person name="Helps N.R."/>
            <person name="Tunggal B."/>
            <person name="Rivero F."/>
            <person name="John U."/>
            <person name="Schleicher M."/>
            <person name="Eichinger L."/>
            <person name="Platzer M."/>
            <person name="Noegel A.A."/>
            <person name="Schaap P."/>
            <person name="Gloeckner G."/>
        </authorList>
    </citation>
    <scope>NUCLEOTIDE SEQUENCE [LARGE SCALE GENOMIC DNA]</scope>
    <source>
        <strain evidence="3">ATCC 26659 / Pp 5 / PN500</strain>
    </source>
</reference>
<dbReference type="AlphaFoldDB" id="D3B858"/>
<name>D3B858_HETP5</name>
<feature type="compositionally biased region" description="Low complexity" evidence="1">
    <location>
        <begin position="152"/>
        <end position="163"/>
    </location>
</feature>
<evidence type="ECO:0000313" key="2">
    <source>
        <dbReference type="EMBL" id="EFA82226.1"/>
    </source>
</evidence>
<dbReference type="InParanoid" id="D3B858"/>
<gene>
    <name evidence="2" type="ORF">PPL_04649</name>
</gene>
<comment type="caution">
    <text evidence="2">The sequence shown here is derived from an EMBL/GenBank/DDBJ whole genome shotgun (WGS) entry which is preliminary data.</text>
</comment>
<dbReference type="EMBL" id="ADBJ01000020">
    <property type="protein sequence ID" value="EFA82226.1"/>
    <property type="molecule type" value="Genomic_DNA"/>
</dbReference>
<feature type="compositionally biased region" description="Low complexity" evidence="1">
    <location>
        <begin position="90"/>
        <end position="109"/>
    </location>
</feature>
<dbReference type="GeneID" id="31360136"/>
<keyword evidence="3" id="KW-1185">Reference proteome</keyword>
<organism evidence="2 3">
    <name type="scientific">Heterostelium pallidum (strain ATCC 26659 / Pp 5 / PN500)</name>
    <name type="common">Cellular slime mold</name>
    <name type="synonym">Polysphondylium pallidum</name>
    <dbReference type="NCBI Taxonomy" id="670386"/>
    <lineage>
        <taxon>Eukaryota</taxon>
        <taxon>Amoebozoa</taxon>
        <taxon>Evosea</taxon>
        <taxon>Eumycetozoa</taxon>
        <taxon>Dictyostelia</taxon>
        <taxon>Acytosteliales</taxon>
        <taxon>Acytosteliaceae</taxon>
        <taxon>Heterostelium</taxon>
    </lineage>
</organism>
<sequence>MKKLLISNSNKHCFYNFNLFNYQSLSLQSHLNHNYNYSFSFSNYSSDNNNSSSNNNDNNESNNVKLDKNINSNNNNKSGGYRVVKPKNLYQNNKYSGNYNNNKFNGYQQTNKPNQIDHTHFQSKPKPTRQPQSQSQLNTSFNSKQNSISTEQQPQSQSQSQPPNDISKYNDIITKLCDSKDIMKTWRKYEGEIPQFYKAAVLFNTLNIKQSHHVDRIVVDALMSKEYSSITPSNPVPLLLDLILLMTLPECNAYDSDGTKRGHQFINQHLLERIYTMENQRMRDELFKYLITSSLQLGRYELALRWYARVIHAPQADIVRPICVFKFMLYHQLRIERLMAKGESASLEIEEMTLSFWNLKVQSRQIYREAFEEYKATESTLKSRTFIELPTTSDQPSKPDQLLDKAVSTRNMPNIKNLLLDYYLKFDIIPPGTLLIDSVMFLTDMNNHDAYREFLRNIPESARDHQAILFHPAPYVQSSLTDPNKRLELLRHLQPQLYIQNARIILSIIIDLFNAQEDHKAILFFLKSARKPSVFPFIAKKMQILKKFCQLDEDLYAQMSLIDQWVEYWRTTESGVPNEMKILQASHLLQANKLEQAVEILSRIPKDIASYRLIPKLLEVNIEAILRPLAQSTENQIHIEDIESEELYSKLQFPTKDRSTYFDKVMFSTALFRVLNRLNISPWLILEYVDKNPELFGNTQKLPSPLLYQMVKRQSSSPQLKLLIQYSDIKSYHEPLRNLLGRLISFNIVEINLAFSNFPKKRIEPELVISPENLQFIEQYHKQTSFGTNLSTIESLSVALEACTSSVKSLSILPILSSKPVI</sequence>
<proteinExistence type="predicted"/>
<evidence type="ECO:0000256" key="1">
    <source>
        <dbReference type="SAM" id="MobiDB-lite"/>
    </source>
</evidence>
<dbReference type="RefSeq" id="XP_020434343.1">
    <property type="nucleotide sequence ID" value="XM_020575548.1"/>
</dbReference>
<accession>D3B858</accession>
<feature type="compositionally biased region" description="Polar residues" evidence="1">
    <location>
        <begin position="129"/>
        <end position="151"/>
    </location>
</feature>
<feature type="region of interest" description="Disordered" evidence="1">
    <location>
        <begin position="46"/>
        <end position="168"/>
    </location>
</feature>
<evidence type="ECO:0000313" key="3">
    <source>
        <dbReference type="Proteomes" id="UP000001396"/>
    </source>
</evidence>
<protein>
    <submittedName>
        <fullName evidence="2">Uncharacterized protein</fullName>
    </submittedName>
</protein>
<dbReference type="Proteomes" id="UP000001396">
    <property type="component" value="Unassembled WGS sequence"/>
</dbReference>